<dbReference type="PANTHER" id="PTHR46967:SF1">
    <property type="entry name" value="KERATIN-ASSOCIATED PROTEIN 16-1-LIKE"/>
    <property type="match status" value="1"/>
</dbReference>
<organism evidence="4 5">
    <name type="scientific">Triparma strigata</name>
    <dbReference type="NCBI Taxonomy" id="1606541"/>
    <lineage>
        <taxon>Eukaryota</taxon>
        <taxon>Sar</taxon>
        <taxon>Stramenopiles</taxon>
        <taxon>Ochrophyta</taxon>
        <taxon>Bolidophyceae</taxon>
        <taxon>Parmales</taxon>
        <taxon>Triparmaceae</taxon>
        <taxon>Triparma</taxon>
    </lineage>
</organism>
<dbReference type="Gene3D" id="2.60.120.200">
    <property type="match status" value="3"/>
</dbReference>
<dbReference type="GO" id="GO:0008289">
    <property type="term" value="F:lipid binding"/>
    <property type="evidence" value="ECO:0007669"/>
    <property type="project" value="InterPro"/>
</dbReference>
<dbReference type="SUPFAM" id="SSF49899">
    <property type="entry name" value="Concanavalin A-like lectins/glucanases"/>
    <property type="match status" value="3"/>
</dbReference>
<proteinExistence type="predicted"/>
<dbReference type="InterPro" id="IPR009030">
    <property type="entry name" value="Growth_fac_rcpt_cys_sf"/>
</dbReference>
<evidence type="ECO:0000256" key="2">
    <source>
        <dbReference type="SAM" id="Phobius"/>
    </source>
</evidence>
<name>A0A9W7ECB2_9STRA</name>
<dbReference type="SUPFAM" id="SSF55961">
    <property type="entry name" value="Bet v1-like"/>
    <property type="match status" value="1"/>
</dbReference>
<dbReference type="PROSITE" id="PS50848">
    <property type="entry name" value="START"/>
    <property type="match status" value="1"/>
</dbReference>
<keyword evidence="5" id="KW-1185">Reference proteome</keyword>
<dbReference type="EMBL" id="BRXY01000169">
    <property type="protein sequence ID" value="GMH73473.1"/>
    <property type="molecule type" value="Genomic_DNA"/>
</dbReference>
<dbReference type="SMART" id="SM01411">
    <property type="entry name" value="Ephrin_rec_like"/>
    <property type="match status" value="11"/>
</dbReference>
<keyword evidence="2" id="KW-0472">Membrane</keyword>
<dbReference type="Proteomes" id="UP001165085">
    <property type="component" value="Unassembled WGS sequence"/>
</dbReference>
<gene>
    <name evidence="4" type="ORF">TrST_g4716</name>
</gene>
<feature type="region of interest" description="Disordered" evidence="1">
    <location>
        <begin position="251"/>
        <end position="287"/>
    </location>
</feature>
<dbReference type="SUPFAM" id="SSF57184">
    <property type="entry name" value="Growth factor receptor domain"/>
    <property type="match status" value="3"/>
</dbReference>
<dbReference type="PANTHER" id="PTHR46967">
    <property type="entry name" value="INSULIN-LIKE GROWTH FACTOR BINDING PROTEIN,N-TERMINAL"/>
    <property type="match status" value="1"/>
</dbReference>
<evidence type="ECO:0000313" key="4">
    <source>
        <dbReference type="EMBL" id="GMH73473.1"/>
    </source>
</evidence>
<dbReference type="Gene3D" id="3.30.530.20">
    <property type="match status" value="1"/>
</dbReference>
<feature type="transmembrane region" description="Helical" evidence="2">
    <location>
        <begin position="1926"/>
        <end position="1945"/>
    </location>
</feature>
<feature type="region of interest" description="Disordered" evidence="1">
    <location>
        <begin position="150"/>
        <end position="169"/>
    </location>
</feature>
<dbReference type="OrthoDB" id="5950997at2759"/>
<feature type="compositionally biased region" description="Basic and acidic residues" evidence="1">
    <location>
        <begin position="255"/>
        <end position="268"/>
    </location>
</feature>
<dbReference type="InterPro" id="IPR002913">
    <property type="entry name" value="START_lipid-bd_dom"/>
</dbReference>
<evidence type="ECO:0000259" key="3">
    <source>
        <dbReference type="PROSITE" id="PS50848"/>
    </source>
</evidence>
<feature type="transmembrane region" description="Helical" evidence="2">
    <location>
        <begin position="2076"/>
        <end position="2096"/>
    </location>
</feature>
<dbReference type="Pfam" id="PF07699">
    <property type="entry name" value="Ephrin_rec_like"/>
    <property type="match status" value="2"/>
</dbReference>
<evidence type="ECO:0000313" key="5">
    <source>
        <dbReference type="Proteomes" id="UP001165085"/>
    </source>
</evidence>
<dbReference type="Gene3D" id="2.10.50.10">
    <property type="entry name" value="Tumor Necrosis Factor Receptor, subunit A, domain 2"/>
    <property type="match status" value="5"/>
</dbReference>
<accession>A0A9W7ECB2</accession>
<feature type="region of interest" description="Disordered" evidence="1">
    <location>
        <begin position="2412"/>
        <end position="2431"/>
    </location>
</feature>
<keyword evidence="2" id="KW-1133">Transmembrane helix</keyword>
<dbReference type="InterPro" id="IPR023393">
    <property type="entry name" value="START-like_dom_sf"/>
</dbReference>
<feature type="compositionally biased region" description="Basic and acidic residues" evidence="1">
    <location>
        <begin position="2502"/>
        <end position="2512"/>
    </location>
</feature>
<feature type="region of interest" description="Disordered" evidence="1">
    <location>
        <begin position="2476"/>
        <end position="2527"/>
    </location>
</feature>
<keyword evidence="2" id="KW-0812">Transmembrane</keyword>
<comment type="caution">
    <text evidence="4">The sequence shown here is derived from an EMBL/GenBank/DDBJ whole genome shotgun (WGS) entry which is preliminary data.</text>
</comment>
<feature type="transmembrane region" description="Helical" evidence="2">
    <location>
        <begin position="1987"/>
        <end position="2006"/>
    </location>
</feature>
<feature type="region of interest" description="Disordered" evidence="1">
    <location>
        <begin position="309"/>
        <end position="335"/>
    </location>
</feature>
<feature type="transmembrane region" description="Helical" evidence="2">
    <location>
        <begin position="1858"/>
        <end position="1876"/>
    </location>
</feature>
<feature type="transmembrane region" description="Helical" evidence="2">
    <location>
        <begin position="2018"/>
        <end position="2037"/>
    </location>
</feature>
<evidence type="ECO:0000256" key="1">
    <source>
        <dbReference type="SAM" id="MobiDB-lite"/>
    </source>
</evidence>
<dbReference type="InterPro" id="IPR011641">
    <property type="entry name" value="Tyr-kin_ephrin_A/B_rcpt-like"/>
</dbReference>
<feature type="compositionally biased region" description="Basic residues" evidence="1">
    <location>
        <begin position="160"/>
        <end position="169"/>
    </location>
</feature>
<reference evidence="5" key="1">
    <citation type="journal article" date="2023" name="Commun. Biol.">
        <title>Genome analysis of Parmales, the sister group of diatoms, reveals the evolutionary specialization of diatoms from phago-mixotrophs to photoautotrophs.</title>
        <authorList>
            <person name="Ban H."/>
            <person name="Sato S."/>
            <person name="Yoshikawa S."/>
            <person name="Yamada K."/>
            <person name="Nakamura Y."/>
            <person name="Ichinomiya M."/>
            <person name="Sato N."/>
            <person name="Blanc-Mathieu R."/>
            <person name="Endo H."/>
            <person name="Kuwata A."/>
            <person name="Ogata H."/>
        </authorList>
    </citation>
    <scope>NUCLEOTIDE SEQUENCE [LARGE SCALE GENOMIC DNA]</scope>
    <source>
        <strain evidence="5">NIES 3701</strain>
    </source>
</reference>
<dbReference type="Pfam" id="PF13385">
    <property type="entry name" value="Laminin_G_3"/>
    <property type="match status" value="3"/>
</dbReference>
<sequence>MAETSPTLDQKVPDLAEQIQAQASAAEKWARTLEQAALPKMENDEQGQAFGELGLTIVASSSWRSESSDVFHIAKDNVHHPDESLHVLNEGLENIILSPELSTTIPAREIYEVGRTKPLSRRRAGKAIGPGTQQRLKPISKDDMAWEGGGPQTKEAVASKNHKGGKCKRTKPHGMCLVVPPKACLISEKQRTHSDGKVVDEARTVSEMHSKSEVVDEARLISERQLMLSKDKAGEADDKAINKVSLLSKTQSMLSKDKADEADSKVVDETGPISGTQSVPGKGEAGEVDSKVVDEARLILETQSMRPGKADSKVFNKTGPITGTQSVPGKGEADEADSKVVDEARLILETQSLLPKDKAGKADSKVVDETGPILGTQSVLGKGEADESDSKVVDEARLISETQSMRSKDKASKADSKVVEEARLILETHSMFAKDKAGETISEKTIDADGSKHSNARLQDFSNTAEPKIAVQKKERRILFKQQLRTCRLVFVALILLSLLGHVNADAPASSHGWDFRNCATGQDVLDTGEDGGKTASPINGPTCTASGISLDGNNDYVNIANSWEWGGTTSFEVYVKYDSFNDYSRVFDFSNGAGSDNVLLYNYGTTSTIRWGVYQGSTWKLLLTSNFDSSTWTHVVFTVSGTTMKIYKNGALAGTKTDGYEPNVLTRTNHIIGNRAENDSPFDGTIAYVKMWHGVELQQSDVTDLYAPHNTAHHFWDFRGCTTGGTVTDNIAGDLVATPVNGPVCGADGLRLDGNNDYADIDDWEWGGTTSIEVYVKYDSFNDYSRVFDFSNGAGSDNVLLYNYGTTSTIRWEVKQGSTGKWFSTSNWDSSTWTHAVVTVSGTTMKIYKNGALAGTMTDGHEPNVLTRTQNWLGRSAWASDGYFDGTIAYVKVWHGVELTDSDASTLYSNRDALASYSFSCPAGSSNPTEGETSESCVPCSAGESSSSGSINCTPCAAGSYSGASSPACIPCAAGKYLQSATTSNEADACSNCPSGSYSGASSASCTSCAVGKHLVLSTASSEPEACSSCPLGTYSDSAGSSTCTPCPDGETNFATGAAASSSCVPATHVWNFLGCSDGTPVVDGTEGSSLKATAKNGAKCTAEGIEYDGVDAYVDIDDWEWGGTTSIEVYVKYDSFNDYSRVFDFSNGEYSDNVNLANQGTTSTIYWDVRQGSTQKQIQTSNFDSSTWTHAVVTVSGTTMKVYKNGALVGTNTDGHEPNVLTRTQHWLGRSAWSHNGYFDGTIAYLKIYHNKELTDSDVAALRHSLPCVPGTFGVGFPDCSTCPAGSYSVAGSTTSCTTCPAGSYLEDAATDLYFHDNLLDCKVCSAGKYLSDGATNPALHSSSSQCLICQAGKFAADKGMEAAAHEVCTACPVGKNNEDDAADRFLHNGEDDCLLCTPGRYSSNPAGAATCDECPEGKLSGSGAAACGNCPPGYECSGGGAAPCPDGEYSNGLTDGCVSCDKGYSCPGATDRIACPSGSHQPDASQATCVPCAAGKYQELEGQDACKDCPSGYFCLERSTNPITCSSYADEAGLSACKSAPPGNEPDAAREGLKSCDAGEASIGGGEICSACADGFFTSSPGSPTCFACEAGKYANAEQTECLLCPAGKISGVAQSSCAECEAGKLSEGEGNSECLACPSYQTSNPGSFACHCKDSFVNTTTINPNEPCTCGPGYTLEGGNCVPCALGFFKSSTSLDLCESCNKVALKGATGSFQPASSKETCTCGKGDFKSLKPPPLEGNETSTTFIGQCLECPEGTSCVEPGVTVKELPVKRGYWRSDDNSSNIVKCYIEEACAQSPAVKSANVTKMTSDHQCAMGHIGPVCNVCLPGFAKDVLGHCLPCESDKGFHVPVESWIFLFVLVVVLPVTLFFMCKKPTAPNNRLSNFRQRSVSRERSRSSPNGLVAAQTNRDHWFYRARTKAKILVSFYQIVTSFESVLEIRFPPVYEKFMRWVSSTANLDALQLVRADCIVDTNFYTSLLAQTLLPIAISSLIFAVFVIMKFTRGRNSRDRRARYRDFASSSFLTLTYLVFASVSKTIFDTFNCQQFGDDPTFYLARDQEIDCNSDTHKLYQLYATAMIFVYPIGVPVCYLFVLARNRQQIRSPERDYDPLIQKTSFLWANYEPELWWWEVFECGRHAVFGEKHLHEGALRGMNEDLTRSKRGFVEHFVRIAGSTVEEAGWVLYTKPKEKWKSFVTYSGAVVERRCSSGRGPIDEIRGTFVVHARLDRVKRWVVNADRDLRMNDAESYMLGGQNSEAGRRVFYLCKKLQGSFSKRDYLLEGFEGTLDDGRHYVVHRSLEDDRLYSLKKSHQQGRVRGKVKYCGWLFYSVEGGRATKVTYVENIDPGGMFKGAIIKKCVPLLLRDRVDDLLAEMDQEHEHQMFSEFGGGDVENFGIEAVEMTSLRETGALKRQGAGGHPSTFAASNPLHEGKKGMLTLVKKEEEEVVEKNIHALLGGGLGGLGGEGKVITSKVAAVNEEDKKPSARESSQAKTGPPQTTQEERQEGEGRGESTGSPHSMSFSSDR</sequence>
<protein>
    <recommendedName>
        <fullName evidence="3">START domain-containing protein</fullName>
    </recommendedName>
</protein>
<dbReference type="InterPro" id="IPR013320">
    <property type="entry name" value="ConA-like_dom_sf"/>
</dbReference>
<feature type="domain" description="START" evidence="3">
    <location>
        <begin position="2231"/>
        <end position="2374"/>
    </location>
</feature>